<organism evidence="1 2">
    <name type="scientific">Aequorivita viscosa</name>
    <dbReference type="NCBI Taxonomy" id="797419"/>
    <lineage>
        <taxon>Bacteria</taxon>
        <taxon>Pseudomonadati</taxon>
        <taxon>Bacteroidota</taxon>
        <taxon>Flavobacteriia</taxon>
        <taxon>Flavobacteriales</taxon>
        <taxon>Flavobacteriaceae</taxon>
        <taxon>Aequorivita</taxon>
    </lineage>
</organism>
<dbReference type="PROSITE" id="PS51257">
    <property type="entry name" value="PROKAR_LIPOPROTEIN"/>
    <property type="match status" value="1"/>
</dbReference>
<keyword evidence="2" id="KW-1185">Reference proteome</keyword>
<dbReference type="AlphaFoldDB" id="A0A1M6N4E0"/>
<dbReference type="Proteomes" id="UP000184172">
    <property type="component" value="Unassembled WGS sequence"/>
</dbReference>
<accession>A0A1M6N4E0</accession>
<dbReference type="OrthoDB" id="1524444at2"/>
<evidence type="ECO:0008006" key="3">
    <source>
        <dbReference type="Google" id="ProtNLM"/>
    </source>
</evidence>
<protein>
    <recommendedName>
        <fullName evidence="3">Dihydrolipoamide dehydrogenase</fullName>
    </recommendedName>
</protein>
<dbReference type="EMBL" id="FQYV01000031">
    <property type="protein sequence ID" value="SHJ90589.1"/>
    <property type="molecule type" value="Genomic_DNA"/>
</dbReference>
<proteinExistence type="predicted"/>
<evidence type="ECO:0000313" key="1">
    <source>
        <dbReference type="EMBL" id="SHJ90589.1"/>
    </source>
</evidence>
<dbReference type="STRING" id="797419.SAMN05216556_12923"/>
<evidence type="ECO:0000313" key="2">
    <source>
        <dbReference type="Proteomes" id="UP000184172"/>
    </source>
</evidence>
<gene>
    <name evidence="1" type="ORF">SAMN04487908_13122</name>
</gene>
<name>A0A1M6N4E0_9FLAO</name>
<sequence>MKNIILFLALSTTIIFTSCTGDTGPPGPAGGLVYANVFETTVSVYDYDAEFNQLYSGFYAFPFTVYESDVVLAYRYSGQTSLGNGETADIWTQLPQSVFYNDGTGDFFQYNFNHTFVDVQFTIEGNFPLTNIAPGDSRNQIFRIAVVPAEFAKTNPSMEDILEVMKTTDAEINIIENL</sequence>
<reference evidence="2" key="1">
    <citation type="submission" date="2016-11" db="EMBL/GenBank/DDBJ databases">
        <authorList>
            <person name="Varghese N."/>
            <person name="Submissions S."/>
        </authorList>
    </citation>
    <scope>NUCLEOTIDE SEQUENCE [LARGE SCALE GENOMIC DNA]</scope>
    <source>
        <strain evidence="2">DSM 26349</strain>
    </source>
</reference>
<dbReference type="RefSeq" id="WP_073221451.1">
    <property type="nucleotide sequence ID" value="NZ_FNNS01000029.1"/>
</dbReference>